<dbReference type="Proteomes" id="UP001060085">
    <property type="component" value="Linkage Group LG04"/>
</dbReference>
<comment type="caution">
    <text evidence="1">The sequence shown here is derived from an EMBL/GenBank/DDBJ whole genome shotgun (WGS) entry which is preliminary data.</text>
</comment>
<proteinExistence type="predicted"/>
<protein>
    <submittedName>
        <fullName evidence="1">Uncharacterized protein</fullName>
    </submittedName>
</protein>
<accession>A0ACC0BAW9</accession>
<organism evidence="1 2">
    <name type="scientific">Catharanthus roseus</name>
    <name type="common">Madagascar periwinkle</name>
    <name type="synonym">Vinca rosea</name>
    <dbReference type="NCBI Taxonomy" id="4058"/>
    <lineage>
        <taxon>Eukaryota</taxon>
        <taxon>Viridiplantae</taxon>
        <taxon>Streptophyta</taxon>
        <taxon>Embryophyta</taxon>
        <taxon>Tracheophyta</taxon>
        <taxon>Spermatophyta</taxon>
        <taxon>Magnoliopsida</taxon>
        <taxon>eudicotyledons</taxon>
        <taxon>Gunneridae</taxon>
        <taxon>Pentapetalae</taxon>
        <taxon>asterids</taxon>
        <taxon>lamiids</taxon>
        <taxon>Gentianales</taxon>
        <taxon>Apocynaceae</taxon>
        <taxon>Rauvolfioideae</taxon>
        <taxon>Vinceae</taxon>
        <taxon>Catharanthinae</taxon>
        <taxon>Catharanthus</taxon>
    </lineage>
</organism>
<keyword evidence="2" id="KW-1185">Reference proteome</keyword>
<name>A0ACC0BAW9_CATRO</name>
<evidence type="ECO:0000313" key="2">
    <source>
        <dbReference type="Proteomes" id="UP001060085"/>
    </source>
</evidence>
<reference evidence="2" key="1">
    <citation type="journal article" date="2023" name="Nat. Plants">
        <title>Single-cell RNA sequencing provides a high-resolution roadmap for understanding the multicellular compartmentation of specialized metabolism.</title>
        <authorList>
            <person name="Sun S."/>
            <person name="Shen X."/>
            <person name="Li Y."/>
            <person name="Li Y."/>
            <person name="Wang S."/>
            <person name="Li R."/>
            <person name="Zhang H."/>
            <person name="Shen G."/>
            <person name="Guo B."/>
            <person name="Wei J."/>
            <person name="Xu J."/>
            <person name="St-Pierre B."/>
            <person name="Chen S."/>
            <person name="Sun C."/>
        </authorList>
    </citation>
    <scope>NUCLEOTIDE SEQUENCE [LARGE SCALE GENOMIC DNA]</scope>
</reference>
<dbReference type="EMBL" id="CM044704">
    <property type="protein sequence ID" value="KAI5669757.1"/>
    <property type="molecule type" value="Genomic_DNA"/>
</dbReference>
<gene>
    <name evidence="1" type="ORF">M9H77_19610</name>
</gene>
<sequence length="1020" mass="118405">MGIYEELDEARAEIEKLKANYQMKLELSESLKKAHNEQLMKIQEAGLKSEKLSQQLNDMAEELSAAKLMSEELKLNLKEKESLIKHLTSANDKLRADCKEKLQRCEEDNRGLGLALDEASAKNLDQEKQIRTLREEIEGLKGFVSVSQNKCSEADIKGKVSRDARQKDDTLLNLEEERNKYENQLKWKKEQFGHLQEAHEKLKSEFRVKEKEWEKEKAVLFDDISSLQANLDSQKRISESLKSRLDMCNHALSHEESKRKRLEVELFESKAQFDNVFTEYEEAKSKIESLTGERDKDIASLRNTLGTKEGLYKEMEYQVRMLELEKQDLMSSLKQLQETQIQEAGSSSSLAKLRNKLRGLEQVHKDCHTRLKDKETEWSSQVQNLMQKLNCCFAELENEKMLVEKLKMEAEARDSTVLELALHKEEAMLMLLILKSEFLEGQQKLCDAYNEIYQENNESRKRLARISTQLDMKNGTLIQAQKDIEKEHKKVIHLSEMVESFNFIEEKQLSMVKEVERQRELLHESDACARELKKKLLNMESELNEVRSALHEANQELDEKFCEGNEFELQIWKCIAQQLKTSLEEDHQMHRKVQASLRAQLLNMRSHLMKLCNAIDNANDELAVKFCELNEVEFELQIWKSIAEQLKRNLEENHHMRKEVETSLLAQVAIEVDLKHEKDNLLNLLEDKDKKIDDLQQQLISLDRKLEMGESGSIPPATSENVKHSTDLQEEEEWMKKELEGAILAQIDAERNYEHEKESLHQIVEERDQKIDDLQQLVKSLEQEFQSSISSFSSRLSNMQVEINFFHESWDKVVTVMVLKEMEIQEKNLIVAETQDDLTKLEVECQAKQLEVESLTHKLEKLNAEKCKIFDDMVNLSSERETLFEAIEGLSVRLEQELNRSDILVGKFNAEKGRILKDVVKLSSERENFSETMEGLYGKLDKLSREDIQLMEKLANMVQSFDSTEPSKTGRDEFLEKENTNTCLSSPVVTKAAISDGRLPLRALNRHLSTSLYPNDALDA</sequence>
<evidence type="ECO:0000313" key="1">
    <source>
        <dbReference type="EMBL" id="KAI5669757.1"/>
    </source>
</evidence>